<evidence type="ECO:0000313" key="2">
    <source>
        <dbReference type="EMBL" id="GAB37627.1"/>
    </source>
</evidence>
<dbReference type="AlphaFoldDB" id="H5TVW9"/>
<dbReference type="SUPFAM" id="SSF46785">
    <property type="entry name" value="Winged helix' DNA-binding domain"/>
    <property type="match status" value="1"/>
</dbReference>
<dbReference type="PROSITE" id="PS50987">
    <property type="entry name" value="HTH_ARSR_2"/>
    <property type="match status" value="1"/>
</dbReference>
<name>H5TVW9_9ACTN</name>
<evidence type="ECO:0000259" key="1">
    <source>
        <dbReference type="PROSITE" id="PS50987"/>
    </source>
</evidence>
<dbReference type="InterPro" id="IPR001845">
    <property type="entry name" value="HTH_ArsR_DNA-bd_dom"/>
</dbReference>
<dbReference type="Pfam" id="PF12840">
    <property type="entry name" value="HTH_20"/>
    <property type="match status" value="1"/>
</dbReference>
<dbReference type="NCBIfam" id="NF033788">
    <property type="entry name" value="HTH_metalloreg"/>
    <property type="match status" value="1"/>
</dbReference>
<proteinExistence type="predicted"/>
<comment type="caution">
    <text evidence="2">The sequence shown here is derived from an EMBL/GenBank/DDBJ whole genome shotgun (WGS) entry which is preliminary data.</text>
</comment>
<dbReference type="eggNOG" id="COG0640">
    <property type="taxonomic scope" value="Bacteria"/>
</dbReference>
<protein>
    <submittedName>
        <fullName evidence="2">Putative ArsR family transcriptional regulator</fullName>
    </submittedName>
</protein>
<gene>
    <name evidence="2" type="ORF">GOSPT_018_00070</name>
</gene>
<dbReference type="EMBL" id="BAFC01000018">
    <property type="protein sequence ID" value="GAB37627.1"/>
    <property type="molecule type" value="Genomic_DNA"/>
</dbReference>
<reference evidence="2 3" key="1">
    <citation type="submission" date="2012-02" db="EMBL/GenBank/DDBJ databases">
        <title>Whole genome shotgun sequence of Gordonia sputi NBRC 100414.</title>
        <authorList>
            <person name="Yoshida I."/>
            <person name="Hosoyama A."/>
            <person name="Tsuchikane K."/>
            <person name="Katsumata H."/>
            <person name="Yamazaki S."/>
            <person name="Fujita N."/>
        </authorList>
    </citation>
    <scope>NUCLEOTIDE SEQUENCE [LARGE SCALE GENOMIC DNA]</scope>
    <source>
        <strain evidence="2 3">NBRC 100414</strain>
    </source>
</reference>
<accession>H5TVW9</accession>
<dbReference type="Proteomes" id="UP000005845">
    <property type="component" value="Unassembled WGS sequence"/>
</dbReference>
<dbReference type="PANTHER" id="PTHR38600:SF2">
    <property type="entry name" value="SLL0088 PROTEIN"/>
    <property type="match status" value="1"/>
</dbReference>
<dbReference type="PANTHER" id="PTHR38600">
    <property type="entry name" value="TRANSCRIPTIONAL REGULATORY PROTEIN"/>
    <property type="match status" value="1"/>
</dbReference>
<keyword evidence="3" id="KW-1185">Reference proteome</keyword>
<dbReference type="PRINTS" id="PR00778">
    <property type="entry name" value="HTHARSR"/>
</dbReference>
<dbReference type="InterPro" id="IPR036388">
    <property type="entry name" value="WH-like_DNA-bd_sf"/>
</dbReference>
<dbReference type="SMART" id="SM00418">
    <property type="entry name" value="HTH_ARSR"/>
    <property type="match status" value="1"/>
</dbReference>
<feature type="domain" description="HTH arsR-type" evidence="1">
    <location>
        <begin position="1"/>
        <end position="114"/>
    </location>
</feature>
<evidence type="ECO:0000313" key="3">
    <source>
        <dbReference type="Proteomes" id="UP000005845"/>
    </source>
</evidence>
<sequence>MVMTAQLGDTFAALADPTRLAIVETLTRGDATINELTEQSTLTQQSISKHVKVLEDAGLVTRTRIGTSRPCHLEVHRLDAAQRWLAGRRDEWVARHDRLSEHLSSIVEQGKGHG</sequence>
<dbReference type="Gene3D" id="1.10.10.10">
    <property type="entry name" value="Winged helix-like DNA-binding domain superfamily/Winged helix DNA-binding domain"/>
    <property type="match status" value="1"/>
</dbReference>
<dbReference type="InterPro" id="IPR011991">
    <property type="entry name" value="ArsR-like_HTH"/>
</dbReference>
<organism evidence="2 3">
    <name type="scientific">Gordonia sputi NBRC 100414</name>
    <dbReference type="NCBI Taxonomy" id="1089453"/>
    <lineage>
        <taxon>Bacteria</taxon>
        <taxon>Bacillati</taxon>
        <taxon>Actinomycetota</taxon>
        <taxon>Actinomycetes</taxon>
        <taxon>Mycobacteriales</taxon>
        <taxon>Gordoniaceae</taxon>
        <taxon>Gordonia</taxon>
    </lineage>
</organism>
<dbReference type="InterPro" id="IPR036390">
    <property type="entry name" value="WH_DNA-bd_sf"/>
</dbReference>
<dbReference type="GO" id="GO:0003700">
    <property type="term" value="F:DNA-binding transcription factor activity"/>
    <property type="evidence" value="ECO:0007669"/>
    <property type="project" value="InterPro"/>
</dbReference>
<dbReference type="CDD" id="cd00090">
    <property type="entry name" value="HTH_ARSR"/>
    <property type="match status" value="1"/>
</dbReference>